<sequence length="105" mass="12139">MNDQPWPDVQCSPAVIRVLWVFLSRSGCPRSDKWRRPFICWLFVPARKFAVKCILYSVMPQSLSRPGKRLQELESAEEIPHYVLPTPMEVGGRKSTLHRLAFSLV</sequence>
<comment type="caution">
    <text evidence="1">The sequence shown here is derived from an EMBL/GenBank/DDBJ whole genome shotgun (WGS) entry which is preliminary data.</text>
</comment>
<evidence type="ECO:0000313" key="1">
    <source>
        <dbReference type="EMBL" id="KAG8198331.1"/>
    </source>
</evidence>
<dbReference type="EMBL" id="JAFNEN010000041">
    <property type="protein sequence ID" value="KAG8198331.1"/>
    <property type="molecule type" value="Genomic_DNA"/>
</dbReference>
<reference evidence="1 2" key="1">
    <citation type="journal article" date="2022" name="Nat. Ecol. Evol.">
        <title>A masculinizing supergene underlies an exaggerated male reproductive morph in a spider.</title>
        <authorList>
            <person name="Hendrickx F."/>
            <person name="De Corte Z."/>
            <person name="Sonet G."/>
            <person name="Van Belleghem S.M."/>
            <person name="Kostlbacher S."/>
            <person name="Vangestel C."/>
        </authorList>
    </citation>
    <scope>NUCLEOTIDE SEQUENCE [LARGE SCALE GENOMIC DNA]</scope>
    <source>
        <strain evidence="1">W744_W776</strain>
    </source>
</reference>
<name>A0AAV6VRE8_9ARAC</name>
<accession>A0AAV6VRE8</accession>
<protein>
    <submittedName>
        <fullName evidence="1">Uncharacterized protein</fullName>
    </submittedName>
</protein>
<organism evidence="1 2">
    <name type="scientific">Oedothorax gibbosus</name>
    <dbReference type="NCBI Taxonomy" id="931172"/>
    <lineage>
        <taxon>Eukaryota</taxon>
        <taxon>Metazoa</taxon>
        <taxon>Ecdysozoa</taxon>
        <taxon>Arthropoda</taxon>
        <taxon>Chelicerata</taxon>
        <taxon>Arachnida</taxon>
        <taxon>Araneae</taxon>
        <taxon>Araneomorphae</taxon>
        <taxon>Entelegynae</taxon>
        <taxon>Araneoidea</taxon>
        <taxon>Linyphiidae</taxon>
        <taxon>Erigoninae</taxon>
        <taxon>Oedothorax</taxon>
    </lineage>
</organism>
<dbReference type="Proteomes" id="UP000827092">
    <property type="component" value="Unassembled WGS sequence"/>
</dbReference>
<evidence type="ECO:0000313" key="2">
    <source>
        <dbReference type="Proteomes" id="UP000827092"/>
    </source>
</evidence>
<dbReference type="AlphaFoldDB" id="A0AAV6VRE8"/>
<gene>
    <name evidence="1" type="ORF">JTE90_021580</name>
</gene>
<keyword evidence="2" id="KW-1185">Reference proteome</keyword>
<proteinExistence type="predicted"/>